<proteinExistence type="predicted"/>
<organism evidence="1 2">
    <name type="scientific">Dentiscutata heterogama</name>
    <dbReference type="NCBI Taxonomy" id="1316150"/>
    <lineage>
        <taxon>Eukaryota</taxon>
        <taxon>Fungi</taxon>
        <taxon>Fungi incertae sedis</taxon>
        <taxon>Mucoromycota</taxon>
        <taxon>Glomeromycotina</taxon>
        <taxon>Glomeromycetes</taxon>
        <taxon>Diversisporales</taxon>
        <taxon>Gigasporaceae</taxon>
        <taxon>Dentiscutata</taxon>
    </lineage>
</organism>
<comment type="caution">
    <text evidence="1">The sequence shown here is derived from an EMBL/GenBank/DDBJ whole genome shotgun (WGS) entry which is preliminary data.</text>
</comment>
<keyword evidence="2" id="KW-1185">Reference proteome</keyword>
<evidence type="ECO:0000313" key="2">
    <source>
        <dbReference type="Proteomes" id="UP000789702"/>
    </source>
</evidence>
<gene>
    <name evidence="1" type="ORF">DHETER_LOCUS15948</name>
</gene>
<evidence type="ECO:0000313" key="1">
    <source>
        <dbReference type="EMBL" id="CAG8772950.1"/>
    </source>
</evidence>
<reference evidence="1" key="1">
    <citation type="submission" date="2021-06" db="EMBL/GenBank/DDBJ databases">
        <authorList>
            <person name="Kallberg Y."/>
            <person name="Tangrot J."/>
            <person name="Rosling A."/>
        </authorList>
    </citation>
    <scope>NUCLEOTIDE SEQUENCE</scope>
    <source>
        <strain evidence="1">IL203A</strain>
    </source>
</reference>
<accession>A0ACA9R1P0</accession>
<name>A0ACA9R1P0_9GLOM</name>
<sequence length="123" mass="13296">LESHDHTFLEIINARYGKPAHIVFLCFGLATNMIVTAMLLLGGSAVVNALTGVNTIASCFLLPVGVLIYTLFGGTKATFLTDYVHTTVIFIVLLSFVFTVYCTSSQIGSPDKMYDLLDAAAKR</sequence>
<dbReference type="Proteomes" id="UP000789702">
    <property type="component" value="Unassembled WGS sequence"/>
</dbReference>
<feature type="non-terminal residue" evidence="1">
    <location>
        <position position="1"/>
    </location>
</feature>
<feature type="non-terminal residue" evidence="1">
    <location>
        <position position="123"/>
    </location>
</feature>
<protein>
    <submittedName>
        <fullName evidence="1">1132_t:CDS:1</fullName>
    </submittedName>
</protein>
<dbReference type="EMBL" id="CAJVPU010057997">
    <property type="protein sequence ID" value="CAG8772950.1"/>
    <property type="molecule type" value="Genomic_DNA"/>
</dbReference>